<reference evidence="3" key="1">
    <citation type="submission" date="2020-05" db="EMBL/GenBank/DDBJ databases">
        <authorList>
            <person name="Chiriac C."/>
            <person name="Salcher M."/>
            <person name="Ghai R."/>
            <person name="Kavagutti S V."/>
        </authorList>
    </citation>
    <scope>NUCLEOTIDE SEQUENCE</scope>
</reference>
<dbReference type="InterPro" id="IPR040079">
    <property type="entry name" value="Glutathione_S-Trfase"/>
</dbReference>
<sequence>MSTDTDTDTDTETESVSFYGHWICPFATRVAFALAQRGIEHDVVNVPPLAVRGPDFALPCEFVTNSPRLEIPMLRIGPDYLADSMPILEWMEQRIAGSSLMPSDDNGRAEVRQRMAQIDQLVFRPMIGIYYGHHPERIAQSCAALSAALAEIGQWLHQSDWLVGSEPTLAEAVLMPLYVRLDGLRALGFTDPLPLAIEQHRQRCTELNGWAAVQWTPDETTEFVGRFTAYRRKQNAST</sequence>
<protein>
    <submittedName>
        <fullName evidence="3">Unannotated protein</fullName>
    </submittedName>
</protein>
<name>A0A6J6NW79_9ZZZZ</name>
<dbReference type="AlphaFoldDB" id="A0A6J6NW79"/>
<dbReference type="GO" id="GO:0005737">
    <property type="term" value="C:cytoplasm"/>
    <property type="evidence" value="ECO:0007669"/>
    <property type="project" value="TreeGrafter"/>
</dbReference>
<evidence type="ECO:0000259" key="1">
    <source>
        <dbReference type="PROSITE" id="PS50404"/>
    </source>
</evidence>
<dbReference type="InterPro" id="IPR036249">
    <property type="entry name" value="Thioredoxin-like_sf"/>
</dbReference>
<organism evidence="3">
    <name type="scientific">freshwater metagenome</name>
    <dbReference type="NCBI Taxonomy" id="449393"/>
    <lineage>
        <taxon>unclassified sequences</taxon>
        <taxon>metagenomes</taxon>
        <taxon>ecological metagenomes</taxon>
    </lineage>
</organism>
<evidence type="ECO:0000259" key="2">
    <source>
        <dbReference type="PROSITE" id="PS50405"/>
    </source>
</evidence>
<dbReference type="PROSITE" id="PS50405">
    <property type="entry name" value="GST_CTER"/>
    <property type="match status" value="1"/>
</dbReference>
<dbReference type="SUPFAM" id="SSF47616">
    <property type="entry name" value="GST C-terminal domain-like"/>
    <property type="match status" value="1"/>
</dbReference>
<dbReference type="Gene3D" id="1.20.1050.10">
    <property type="match status" value="1"/>
</dbReference>
<gene>
    <name evidence="3" type="ORF">UFOPK2366_00751</name>
</gene>
<dbReference type="InterPro" id="IPR050983">
    <property type="entry name" value="GST_Omega/HSP26"/>
</dbReference>
<dbReference type="PROSITE" id="PS50404">
    <property type="entry name" value="GST_NTER"/>
    <property type="match status" value="1"/>
</dbReference>
<proteinExistence type="predicted"/>
<dbReference type="InterPro" id="IPR010987">
    <property type="entry name" value="Glutathione-S-Trfase_C-like"/>
</dbReference>
<feature type="domain" description="GST C-terminal" evidence="2">
    <location>
        <begin position="104"/>
        <end position="227"/>
    </location>
</feature>
<accession>A0A6J6NW79</accession>
<dbReference type="SUPFAM" id="SSF52833">
    <property type="entry name" value="Thioredoxin-like"/>
    <property type="match status" value="1"/>
</dbReference>
<dbReference type="InterPro" id="IPR004045">
    <property type="entry name" value="Glutathione_S-Trfase_N"/>
</dbReference>
<dbReference type="PANTHER" id="PTHR43968">
    <property type="match status" value="1"/>
</dbReference>
<dbReference type="Gene3D" id="3.40.30.10">
    <property type="entry name" value="Glutaredoxin"/>
    <property type="match status" value="1"/>
</dbReference>
<dbReference type="CDD" id="cd00570">
    <property type="entry name" value="GST_N_family"/>
    <property type="match status" value="1"/>
</dbReference>
<dbReference type="SFLD" id="SFLDS00019">
    <property type="entry name" value="Glutathione_Transferase_(cytos"/>
    <property type="match status" value="1"/>
</dbReference>
<dbReference type="InterPro" id="IPR036282">
    <property type="entry name" value="Glutathione-S-Trfase_C_sf"/>
</dbReference>
<evidence type="ECO:0000313" key="3">
    <source>
        <dbReference type="EMBL" id="CAB4690909.1"/>
    </source>
</evidence>
<dbReference type="EMBL" id="CAEZXM010000118">
    <property type="protein sequence ID" value="CAB4690909.1"/>
    <property type="molecule type" value="Genomic_DNA"/>
</dbReference>
<feature type="domain" description="GST N-terminal" evidence="1">
    <location>
        <begin position="14"/>
        <end position="99"/>
    </location>
</feature>
<dbReference type="Pfam" id="PF13409">
    <property type="entry name" value="GST_N_2"/>
    <property type="match status" value="1"/>
</dbReference>
<dbReference type="PANTHER" id="PTHR43968:SF6">
    <property type="entry name" value="GLUTATHIONE S-TRANSFERASE OMEGA"/>
    <property type="match status" value="1"/>
</dbReference>